<dbReference type="OrthoDB" id="1659429at2759"/>
<dbReference type="PANTHER" id="PTHR11122">
    <property type="entry name" value="APOSPORY-ASSOCIATED PROTEIN C-RELATED"/>
    <property type="match status" value="1"/>
</dbReference>
<dbReference type="AlphaFoldDB" id="C1EFT3"/>
<dbReference type="InterPro" id="IPR025532">
    <property type="entry name" value="G6P_1-epimerase"/>
</dbReference>
<dbReference type="KEGG" id="mis:MICPUN_87522"/>
<evidence type="ECO:0000313" key="8">
    <source>
        <dbReference type="EMBL" id="ACO66652.1"/>
    </source>
</evidence>
<feature type="binding site" evidence="7">
    <location>
        <position position="62"/>
    </location>
    <ligand>
        <name>substrate</name>
    </ligand>
</feature>
<reference evidence="8 9" key="1">
    <citation type="journal article" date="2009" name="Science">
        <title>Green evolution and dynamic adaptations revealed by genomes of the marine picoeukaryotes Micromonas.</title>
        <authorList>
            <person name="Worden A.Z."/>
            <person name="Lee J.H."/>
            <person name="Mock T."/>
            <person name="Rouze P."/>
            <person name="Simmons M.P."/>
            <person name="Aerts A.L."/>
            <person name="Allen A.E."/>
            <person name="Cuvelier M.L."/>
            <person name="Derelle E."/>
            <person name="Everett M.V."/>
            <person name="Foulon E."/>
            <person name="Grimwood J."/>
            <person name="Gundlach H."/>
            <person name="Henrissat B."/>
            <person name="Napoli C."/>
            <person name="McDonald S.M."/>
            <person name="Parker M.S."/>
            <person name="Rombauts S."/>
            <person name="Salamov A."/>
            <person name="Von Dassow P."/>
            <person name="Badger J.H."/>
            <person name="Coutinho P.M."/>
            <person name="Demir E."/>
            <person name="Dubchak I."/>
            <person name="Gentemann C."/>
            <person name="Eikrem W."/>
            <person name="Gready J.E."/>
            <person name="John U."/>
            <person name="Lanier W."/>
            <person name="Lindquist E.A."/>
            <person name="Lucas S."/>
            <person name="Mayer K.F."/>
            <person name="Moreau H."/>
            <person name="Not F."/>
            <person name="Otillar R."/>
            <person name="Panaud O."/>
            <person name="Pangilinan J."/>
            <person name="Paulsen I."/>
            <person name="Piegu B."/>
            <person name="Poliakov A."/>
            <person name="Robbens S."/>
            <person name="Schmutz J."/>
            <person name="Toulza E."/>
            <person name="Wyss T."/>
            <person name="Zelensky A."/>
            <person name="Zhou K."/>
            <person name="Armbrust E.V."/>
            <person name="Bhattacharya D."/>
            <person name="Goodenough U.W."/>
            <person name="Van de Peer Y."/>
            <person name="Grigoriev I.V."/>
        </authorList>
    </citation>
    <scope>NUCLEOTIDE SEQUENCE [LARGE SCALE GENOMIC DNA]</scope>
    <source>
        <strain evidence="9">RCC299 / NOUM17</strain>
    </source>
</reference>
<dbReference type="RefSeq" id="XP_002505394.1">
    <property type="nucleotide sequence ID" value="XM_002505348.1"/>
</dbReference>
<dbReference type="STRING" id="296587.C1EFT3"/>
<keyword evidence="4 5" id="KW-0413">Isomerase</keyword>
<dbReference type="eggNOG" id="KOG1594">
    <property type="taxonomic scope" value="Eukaryota"/>
</dbReference>
<accession>C1EFT3</accession>
<feature type="active site" evidence="6">
    <location>
        <position position="152"/>
    </location>
</feature>
<dbReference type="GeneID" id="8248579"/>
<evidence type="ECO:0000256" key="1">
    <source>
        <dbReference type="ARBA" id="ARBA00001096"/>
    </source>
</evidence>
<dbReference type="GO" id="GO:0005737">
    <property type="term" value="C:cytoplasm"/>
    <property type="evidence" value="ECO:0007669"/>
    <property type="project" value="TreeGrafter"/>
</dbReference>
<dbReference type="Pfam" id="PF01263">
    <property type="entry name" value="Aldose_epim"/>
    <property type="match status" value="1"/>
</dbReference>
<evidence type="ECO:0000256" key="5">
    <source>
        <dbReference type="PIRNR" id="PIRNR016020"/>
    </source>
</evidence>
<evidence type="ECO:0000256" key="4">
    <source>
        <dbReference type="ARBA" id="ARBA00023235"/>
    </source>
</evidence>
<dbReference type="InterPro" id="IPR011013">
    <property type="entry name" value="Gal_mutarotase_sf_dom"/>
</dbReference>
<dbReference type="GO" id="GO:0047938">
    <property type="term" value="F:glucose-6-phosphate 1-epimerase activity"/>
    <property type="evidence" value="ECO:0007669"/>
    <property type="project" value="UniProtKB-UniRule"/>
</dbReference>
<gene>
    <name evidence="8" type="ORF">MICPUN_87522</name>
</gene>
<organism evidence="8 9">
    <name type="scientific">Micromonas commoda (strain RCC299 / NOUM17 / CCMP2709)</name>
    <name type="common">Picoplanktonic green alga</name>
    <dbReference type="NCBI Taxonomy" id="296587"/>
    <lineage>
        <taxon>Eukaryota</taxon>
        <taxon>Viridiplantae</taxon>
        <taxon>Chlorophyta</taxon>
        <taxon>Mamiellophyceae</taxon>
        <taxon>Mamiellales</taxon>
        <taxon>Mamiellaceae</taxon>
        <taxon>Micromonas</taxon>
    </lineage>
</organism>
<feature type="active site" evidence="6">
    <location>
        <position position="256"/>
    </location>
</feature>
<sequence length="304" mass="33021">MSKPETTTLRGELPGVKLAGSTGATAEVYTHGAHLASWKTADGVEQLFVSSDVVFKPPKAIRGGVPICFPQFSDFGPLGQHGFARNETWEVTARTPTSVQMTLRSTPASKEKWPHDFVCVYEVMLGAGNHLKTTMSVTNAGIEPMTFTTALHTYFRCDDALAAKVTGLKGASYLDSLDGRVRREEIGEFVAFAEEVDRIYLSTSDALAVEDVAGSRSIRITKRNLPDAVVWNPWIEKSKATGDLGDDDYKKFVCVEAAAIETPVTLPAGERWECEQVLECVKHASPVPAIDDAAPSKVEAEEAR</sequence>
<dbReference type="InterPro" id="IPR014718">
    <property type="entry name" value="GH-type_carb-bd"/>
</dbReference>
<feature type="binding site" evidence="7">
    <location>
        <position position="80"/>
    </location>
    <ligand>
        <name>substrate</name>
    </ligand>
</feature>
<dbReference type="GO" id="GO:0030246">
    <property type="term" value="F:carbohydrate binding"/>
    <property type="evidence" value="ECO:0007669"/>
    <property type="project" value="UniProtKB-UniRule"/>
</dbReference>
<protein>
    <recommendedName>
        <fullName evidence="3 5">glucose-6-phosphate 1-epimerase</fullName>
        <ecNumber evidence="3 5">5.1.3.15</ecNumber>
    </recommendedName>
</protein>
<dbReference type="OMA" id="HPNDSHG"/>
<dbReference type="EMBL" id="CP001331">
    <property type="protein sequence ID" value="ACO66652.1"/>
    <property type="molecule type" value="Genomic_DNA"/>
</dbReference>
<dbReference type="GO" id="GO:0005975">
    <property type="term" value="P:carbohydrate metabolic process"/>
    <property type="evidence" value="ECO:0007669"/>
    <property type="project" value="InterPro"/>
</dbReference>
<keyword evidence="9" id="KW-1185">Reference proteome</keyword>
<comment type="catalytic activity">
    <reaction evidence="1">
        <text>alpha-D-glucose 6-phosphate = beta-D-glucose 6-phosphate</text>
        <dbReference type="Rhea" id="RHEA:16249"/>
        <dbReference type="ChEBI" id="CHEBI:58225"/>
        <dbReference type="ChEBI" id="CHEBI:58247"/>
        <dbReference type="EC" id="5.1.3.15"/>
    </reaction>
</comment>
<evidence type="ECO:0000256" key="3">
    <source>
        <dbReference type="ARBA" id="ARBA00012083"/>
    </source>
</evidence>
<name>C1EFT3_MICCC</name>
<evidence type="ECO:0000256" key="6">
    <source>
        <dbReference type="PIRSR" id="PIRSR016020-1"/>
    </source>
</evidence>
<dbReference type="InterPro" id="IPR008183">
    <property type="entry name" value="Aldose_1/G6P_1-epimerase"/>
</dbReference>
<evidence type="ECO:0000256" key="7">
    <source>
        <dbReference type="PIRSR" id="PIRSR016020-2"/>
    </source>
</evidence>
<dbReference type="CDD" id="cd09020">
    <property type="entry name" value="D-hex-6-P-epi_like"/>
    <property type="match status" value="1"/>
</dbReference>
<evidence type="ECO:0000313" key="9">
    <source>
        <dbReference type="Proteomes" id="UP000002009"/>
    </source>
</evidence>
<dbReference type="Gene3D" id="2.70.98.10">
    <property type="match status" value="1"/>
</dbReference>
<dbReference type="PIRSF" id="PIRSF016020">
    <property type="entry name" value="PHexose_mutarotase"/>
    <property type="match status" value="1"/>
</dbReference>
<dbReference type="InParanoid" id="C1EFT3"/>
<evidence type="ECO:0000256" key="2">
    <source>
        <dbReference type="ARBA" id="ARBA00005866"/>
    </source>
</evidence>
<dbReference type="FunCoup" id="C1EFT3">
    <property type="interactions" value="1893"/>
</dbReference>
<dbReference type="EC" id="5.1.3.15" evidence="3 5"/>
<proteinExistence type="inferred from homology"/>
<feature type="binding site" evidence="7">
    <location>
        <position position="85"/>
    </location>
    <ligand>
        <name>substrate</name>
    </ligand>
</feature>
<dbReference type="SUPFAM" id="SSF74650">
    <property type="entry name" value="Galactose mutarotase-like"/>
    <property type="match status" value="1"/>
</dbReference>
<comment type="similarity">
    <text evidence="2 5">Belongs to the glucose-6-phosphate 1-epimerase family.</text>
</comment>
<dbReference type="PANTHER" id="PTHR11122:SF13">
    <property type="entry name" value="GLUCOSE-6-PHOSPHATE 1-EPIMERASE"/>
    <property type="match status" value="1"/>
</dbReference>
<dbReference type="Proteomes" id="UP000002009">
    <property type="component" value="Chromosome 13"/>
</dbReference>